<proteinExistence type="predicted"/>
<dbReference type="AlphaFoldDB" id="A0ABD2J0X7"/>
<sequence>MNPTIFLMFTVGFLAHFSQGMQQQKQEKRLIGSKNAKINQKIEKELEKSKTDQIFARNAMARPQQMQAVKLRKIYFKKCVEQLEIVAYRKSDGTEIFKGITEEENDSISYKGKQFLVINDVLNGCVNSELIDSDQQIAFKNGATEFGSATLETLKLINDHSPNPHASSDEMDFSNGFKKYFVDRAHAEPSIKYEDENGDIHEHRFC</sequence>
<keyword evidence="1" id="KW-0732">Signal</keyword>
<comment type="caution">
    <text evidence="2">The sequence shown here is derived from an EMBL/GenBank/DDBJ whole genome shotgun (WGS) entry which is preliminary data.</text>
</comment>
<dbReference type="EMBL" id="JBICCN010000222">
    <property type="protein sequence ID" value="KAL3085739.1"/>
    <property type="molecule type" value="Genomic_DNA"/>
</dbReference>
<evidence type="ECO:0000313" key="2">
    <source>
        <dbReference type="EMBL" id="KAL3085739.1"/>
    </source>
</evidence>
<protein>
    <submittedName>
        <fullName evidence="2">Uncharacterized protein</fullName>
    </submittedName>
</protein>
<organism evidence="2 3">
    <name type="scientific">Heterodera schachtii</name>
    <name type="common">Sugarbeet cyst nematode worm</name>
    <name type="synonym">Tylenchus schachtii</name>
    <dbReference type="NCBI Taxonomy" id="97005"/>
    <lineage>
        <taxon>Eukaryota</taxon>
        <taxon>Metazoa</taxon>
        <taxon>Ecdysozoa</taxon>
        <taxon>Nematoda</taxon>
        <taxon>Chromadorea</taxon>
        <taxon>Rhabditida</taxon>
        <taxon>Tylenchina</taxon>
        <taxon>Tylenchomorpha</taxon>
        <taxon>Tylenchoidea</taxon>
        <taxon>Heteroderidae</taxon>
        <taxon>Heteroderinae</taxon>
        <taxon>Heterodera</taxon>
    </lineage>
</organism>
<feature type="signal peptide" evidence="1">
    <location>
        <begin position="1"/>
        <end position="20"/>
    </location>
</feature>
<gene>
    <name evidence="2" type="ORF">niasHS_009680</name>
</gene>
<dbReference type="Proteomes" id="UP001620645">
    <property type="component" value="Unassembled WGS sequence"/>
</dbReference>
<keyword evidence="3" id="KW-1185">Reference proteome</keyword>
<evidence type="ECO:0000313" key="3">
    <source>
        <dbReference type="Proteomes" id="UP001620645"/>
    </source>
</evidence>
<name>A0ABD2J0X7_HETSC</name>
<reference evidence="2 3" key="1">
    <citation type="submission" date="2024-10" db="EMBL/GenBank/DDBJ databases">
        <authorList>
            <person name="Kim D."/>
        </authorList>
    </citation>
    <scope>NUCLEOTIDE SEQUENCE [LARGE SCALE GENOMIC DNA]</scope>
    <source>
        <strain evidence="2">Taebaek</strain>
    </source>
</reference>
<accession>A0ABD2J0X7</accession>
<feature type="chain" id="PRO_5044748172" evidence="1">
    <location>
        <begin position="21"/>
        <end position="206"/>
    </location>
</feature>
<evidence type="ECO:0000256" key="1">
    <source>
        <dbReference type="SAM" id="SignalP"/>
    </source>
</evidence>